<keyword evidence="6 8" id="KW-0106">Calcium</keyword>
<comment type="catalytic activity">
    <reaction evidence="1 8">
        <text>Eliminative cleavage of (1-&gt;4)-alpha-D-galacturonan to give oligosaccharides with 4-deoxy-alpha-D-galact-4-enuronosyl groups at their non-reducing ends.</text>
        <dbReference type="EC" id="4.2.2.2"/>
    </reaction>
</comment>
<reference evidence="10" key="1">
    <citation type="submission" date="2022-04" db="EMBL/GenBank/DDBJ databases">
        <title>Carnegiea gigantea Genome sequencing and assembly v2.</title>
        <authorList>
            <person name="Copetti D."/>
            <person name="Sanderson M.J."/>
            <person name="Burquez A."/>
            <person name="Wojciechowski M.F."/>
        </authorList>
    </citation>
    <scope>NUCLEOTIDE SEQUENCE</scope>
    <source>
        <strain evidence="10">SGP5-SGP5p</strain>
        <tissue evidence="10">Aerial part</tissue>
    </source>
</reference>
<evidence type="ECO:0000256" key="2">
    <source>
        <dbReference type="ARBA" id="ARBA00005220"/>
    </source>
</evidence>
<evidence type="ECO:0000256" key="8">
    <source>
        <dbReference type="RuleBase" id="RU361123"/>
    </source>
</evidence>
<dbReference type="InterPro" id="IPR012334">
    <property type="entry name" value="Pectin_lyas_fold"/>
</dbReference>
<evidence type="ECO:0000256" key="4">
    <source>
        <dbReference type="ARBA" id="ARBA00022723"/>
    </source>
</evidence>
<comment type="cofactor">
    <cofactor evidence="8">
        <name>Ca(2+)</name>
        <dbReference type="ChEBI" id="CHEBI:29108"/>
    </cofactor>
    <text evidence="8">Binds 1 Ca(2+) ion. Required for its activity.</text>
</comment>
<dbReference type="Proteomes" id="UP001153076">
    <property type="component" value="Unassembled WGS sequence"/>
</dbReference>
<feature type="domain" description="Pectate lyase" evidence="9">
    <location>
        <begin position="79"/>
        <end position="199"/>
    </location>
</feature>
<comment type="caution">
    <text evidence="10">The sequence shown here is derived from an EMBL/GenBank/DDBJ whole genome shotgun (WGS) entry which is preliminary data.</text>
</comment>
<sequence length="200" mass="22356">MRDGNPIDDCWRCDADWVNNRQRLADCAIGFGKDAMGGKVGRIYVATDSSDDDPANPKRGTLRHAVIQDQPLWITFQHEMIITLKQQLVMNSYKTIDGRGASVHITGGGCITVHNVNNIIIHASTYTTVSLSRLTKPFRIWEMSDGDGITIRGLKHIWVDHCSLAKCYDGLIDATLASTAITMFNNYMTHHNKVRLLGRI</sequence>
<dbReference type="EMBL" id="JAKOGI010000596">
    <property type="protein sequence ID" value="KAJ8432612.1"/>
    <property type="molecule type" value="Genomic_DNA"/>
</dbReference>
<keyword evidence="4 8" id="KW-0479">Metal-binding</keyword>
<evidence type="ECO:0000256" key="3">
    <source>
        <dbReference type="ARBA" id="ARBA00012272"/>
    </source>
</evidence>
<gene>
    <name evidence="10" type="ORF">Cgig2_032893</name>
</gene>
<dbReference type="PRINTS" id="PR00807">
    <property type="entry name" value="AMBALLERGEN"/>
</dbReference>
<evidence type="ECO:0000256" key="7">
    <source>
        <dbReference type="ARBA" id="ARBA00023239"/>
    </source>
</evidence>
<dbReference type="PANTHER" id="PTHR31683:SF29">
    <property type="entry name" value="PECTATE LYASE 11-RELATED"/>
    <property type="match status" value="1"/>
</dbReference>
<evidence type="ECO:0000256" key="6">
    <source>
        <dbReference type="ARBA" id="ARBA00022837"/>
    </source>
</evidence>
<dbReference type="SUPFAM" id="SSF51126">
    <property type="entry name" value="Pectin lyase-like"/>
    <property type="match status" value="1"/>
</dbReference>
<evidence type="ECO:0000256" key="5">
    <source>
        <dbReference type="ARBA" id="ARBA00022729"/>
    </source>
</evidence>
<dbReference type="InterPro" id="IPR045032">
    <property type="entry name" value="PEL"/>
</dbReference>
<proteinExistence type="inferred from homology"/>
<accession>A0A9Q1Q894</accession>
<evidence type="ECO:0000256" key="1">
    <source>
        <dbReference type="ARBA" id="ARBA00000695"/>
    </source>
</evidence>
<organism evidence="10 11">
    <name type="scientific">Carnegiea gigantea</name>
    <dbReference type="NCBI Taxonomy" id="171969"/>
    <lineage>
        <taxon>Eukaryota</taxon>
        <taxon>Viridiplantae</taxon>
        <taxon>Streptophyta</taxon>
        <taxon>Embryophyta</taxon>
        <taxon>Tracheophyta</taxon>
        <taxon>Spermatophyta</taxon>
        <taxon>Magnoliopsida</taxon>
        <taxon>eudicotyledons</taxon>
        <taxon>Gunneridae</taxon>
        <taxon>Pentapetalae</taxon>
        <taxon>Caryophyllales</taxon>
        <taxon>Cactineae</taxon>
        <taxon>Cactaceae</taxon>
        <taxon>Cactoideae</taxon>
        <taxon>Echinocereeae</taxon>
        <taxon>Carnegiea</taxon>
    </lineage>
</organism>
<dbReference type="PANTHER" id="PTHR31683">
    <property type="entry name" value="PECTATE LYASE 18-RELATED"/>
    <property type="match status" value="1"/>
</dbReference>
<dbReference type="Gene3D" id="2.160.20.10">
    <property type="entry name" value="Single-stranded right-handed beta-helix, Pectin lyase-like"/>
    <property type="match status" value="1"/>
</dbReference>
<evidence type="ECO:0000259" key="9">
    <source>
        <dbReference type="SMART" id="SM00656"/>
    </source>
</evidence>
<evidence type="ECO:0000313" key="10">
    <source>
        <dbReference type="EMBL" id="KAJ8432612.1"/>
    </source>
</evidence>
<dbReference type="SMART" id="SM00656">
    <property type="entry name" value="Amb_all"/>
    <property type="match status" value="1"/>
</dbReference>
<comment type="pathway">
    <text evidence="2 8">Glycan metabolism; pectin degradation; 2-dehydro-3-deoxy-D-gluconate from pectin: step 2/5.</text>
</comment>
<name>A0A9Q1Q894_9CARY</name>
<dbReference type="AlphaFoldDB" id="A0A9Q1Q894"/>
<dbReference type="EC" id="4.2.2.2" evidence="3 8"/>
<dbReference type="GO" id="GO:0046872">
    <property type="term" value="F:metal ion binding"/>
    <property type="evidence" value="ECO:0007669"/>
    <property type="project" value="UniProtKB-KW"/>
</dbReference>
<comment type="similarity">
    <text evidence="8">Belongs to the polysaccharide lyase 1 family.</text>
</comment>
<keyword evidence="5" id="KW-0732">Signal</keyword>
<dbReference type="InterPro" id="IPR018082">
    <property type="entry name" value="AmbAllergen"/>
</dbReference>
<dbReference type="OrthoDB" id="1637350at2759"/>
<keyword evidence="7 8" id="KW-0456">Lyase</keyword>
<dbReference type="InterPro" id="IPR011050">
    <property type="entry name" value="Pectin_lyase_fold/virulence"/>
</dbReference>
<protein>
    <recommendedName>
        <fullName evidence="3 8">Pectate lyase</fullName>
        <ecNumber evidence="3 8">4.2.2.2</ecNumber>
    </recommendedName>
</protein>
<evidence type="ECO:0000313" key="11">
    <source>
        <dbReference type="Proteomes" id="UP001153076"/>
    </source>
</evidence>
<dbReference type="GO" id="GO:0030570">
    <property type="term" value="F:pectate lyase activity"/>
    <property type="evidence" value="ECO:0007669"/>
    <property type="project" value="UniProtKB-EC"/>
</dbReference>
<dbReference type="Pfam" id="PF00544">
    <property type="entry name" value="Pectate_lyase_4"/>
    <property type="match status" value="1"/>
</dbReference>
<keyword evidence="11" id="KW-1185">Reference proteome</keyword>
<dbReference type="InterPro" id="IPR002022">
    <property type="entry name" value="Pec_lyase"/>
</dbReference>